<proteinExistence type="predicted"/>
<feature type="signal peptide" evidence="2">
    <location>
        <begin position="1"/>
        <end position="34"/>
    </location>
</feature>
<keyword evidence="2" id="KW-0732">Signal</keyword>
<dbReference type="AlphaFoldDB" id="A0A1H2KZ03"/>
<evidence type="ECO:0000313" key="3">
    <source>
        <dbReference type="EMBL" id="SDU73772.1"/>
    </source>
</evidence>
<protein>
    <recommendedName>
        <fullName evidence="5">NlpE N-terminal domain-containing protein</fullName>
    </recommendedName>
</protein>
<name>A0A1H2KZ03_9ACTN</name>
<dbReference type="Proteomes" id="UP000182977">
    <property type="component" value="Chromosome I"/>
</dbReference>
<evidence type="ECO:0000256" key="2">
    <source>
        <dbReference type="SAM" id="SignalP"/>
    </source>
</evidence>
<gene>
    <name evidence="3" type="ORF">SAMN04488563_4605</name>
</gene>
<sequence>MSHSRSVNAVTGRRLAWSLAIALLAAAGCDAAPAEPDEPAPAPTSASKTPSEPAGKVVNDVAASVPPGTFEAVTPCTPGAPPLPQIPGDADCEMAIWRVDLGVDGTYELRATYGISQPNTPGIRGGGTSIAMAGTWSASNGADTPDTAGATVIELADPSTSRPVRFRMISDDLIHLLDDDGGLMVGNGAWSYTLNRTGPESVSAPASPPDVTGTYEGRTRCSPLVHEFTRIPEDPECQRIKWWLRISASDGDPAQGTYLYQGTETERRGTWRLAQGVDHDPSAVVVELDMDTSDPLRLFAADANHLYVLDRDRVPVVGDALFSYTLSRAAAG</sequence>
<dbReference type="PROSITE" id="PS51257">
    <property type="entry name" value="PROKAR_LIPOPROTEIN"/>
    <property type="match status" value="1"/>
</dbReference>
<reference evidence="4" key="1">
    <citation type="submission" date="2016-10" db="EMBL/GenBank/DDBJ databases">
        <authorList>
            <person name="Varghese N."/>
            <person name="Submissions S."/>
        </authorList>
    </citation>
    <scope>NUCLEOTIDE SEQUENCE [LARGE SCALE GENOMIC DNA]</scope>
    <source>
        <strain evidence="4">DSM 45079</strain>
    </source>
</reference>
<dbReference type="Gene3D" id="2.40.128.640">
    <property type="match status" value="1"/>
</dbReference>
<organism evidence="3 4">
    <name type="scientific">Jiangella alkaliphila</name>
    <dbReference type="NCBI Taxonomy" id="419479"/>
    <lineage>
        <taxon>Bacteria</taxon>
        <taxon>Bacillati</taxon>
        <taxon>Actinomycetota</taxon>
        <taxon>Actinomycetes</taxon>
        <taxon>Jiangellales</taxon>
        <taxon>Jiangellaceae</taxon>
        <taxon>Jiangella</taxon>
    </lineage>
</organism>
<keyword evidence="4" id="KW-1185">Reference proteome</keyword>
<feature type="compositionally biased region" description="Low complexity" evidence="1">
    <location>
        <begin position="43"/>
        <end position="54"/>
    </location>
</feature>
<evidence type="ECO:0000313" key="4">
    <source>
        <dbReference type="Proteomes" id="UP000182977"/>
    </source>
</evidence>
<feature type="chain" id="PRO_5009278855" description="NlpE N-terminal domain-containing protein" evidence="2">
    <location>
        <begin position="35"/>
        <end position="332"/>
    </location>
</feature>
<evidence type="ECO:0008006" key="5">
    <source>
        <dbReference type="Google" id="ProtNLM"/>
    </source>
</evidence>
<dbReference type="OrthoDB" id="952272at2"/>
<dbReference type="STRING" id="419479.SAMN04488563_4605"/>
<accession>A0A1H2KZ03</accession>
<evidence type="ECO:0000256" key="1">
    <source>
        <dbReference type="SAM" id="MobiDB-lite"/>
    </source>
</evidence>
<dbReference type="RefSeq" id="WP_046770002.1">
    <property type="nucleotide sequence ID" value="NZ_LBMC01000018.1"/>
</dbReference>
<feature type="region of interest" description="Disordered" evidence="1">
    <location>
        <begin position="31"/>
        <end position="54"/>
    </location>
</feature>
<dbReference type="EMBL" id="LT629791">
    <property type="protein sequence ID" value="SDU73772.1"/>
    <property type="molecule type" value="Genomic_DNA"/>
</dbReference>